<organism evidence="2 3">
    <name type="scientific">Pseudomonas piscis</name>
    <dbReference type="NCBI Taxonomy" id="2614538"/>
    <lineage>
        <taxon>Bacteria</taxon>
        <taxon>Pseudomonadati</taxon>
        <taxon>Pseudomonadota</taxon>
        <taxon>Gammaproteobacteria</taxon>
        <taxon>Pseudomonadales</taxon>
        <taxon>Pseudomonadaceae</taxon>
        <taxon>Pseudomonas</taxon>
    </lineage>
</organism>
<dbReference type="InterPro" id="IPR002934">
    <property type="entry name" value="Polymerase_NTP_transf_dom"/>
</dbReference>
<dbReference type="InterPro" id="IPR043519">
    <property type="entry name" value="NT_sf"/>
</dbReference>
<dbReference type="Gene3D" id="3.30.460.10">
    <property type="entry name" value="Beta Polymerase, domain 2"/>
    <property type="match status" value="1"/>
</dbReference>
<dbReference type="CDD" id="cd05403">
    <property type="entry name" value="NT_KNTase_like"/>
    <property type="match status" value="1"/>
</dbReference>
<reference evidence="2 3" key="1">
    <citation type="journal article" date="2023" name="Access Microbiol">
        <title>The genome of a steinernematid-associated Pseudomonas piscis bacterium encodes the biosynthesis of insect toxins.</title>
        <authorList>
            <person name="Awori R.M."/>
            <person name="Hendre P."/>
            <person name="Amugune N.O."/>
        </authorList>
    </citation>
    <scope>NUCLEOTIDE SEQUENCE [LARGE SCALE GENOMIC DNA]</scope>
    <source>
        <strain evidence="2 3">75</strain>
    </source>
</reference>
<protein>
    <submittedName>
        <fullName evidence="2">Nucleotidyltransferase domain-containing protein</fullName>
        <ecNumber evidence="2">2.7.7.-</ecNumber>
    </submittedName>
</protein>
<keyword evidence="3" id="KW-1185">Reference proteome</keyword>
<evidence type="ECO:0000259" key="1">
    <source>
        <dbReference type="Pfam" id="PF01909"/>
    </source>
</evidence>
<gene>
    <name evidence="2" type="ORF">QL104_04995</name>
</gene>
<proteinExistence type="predicted"/>
<dbReference type="SUPFAM" id="SSF81301">
    <property type="entry name" value="Nucleotidyltransferase"/>
    <property type="match status" value="1"/>
</dbReference>
<sequence>MPTLPRPSWKDQIAKKHAQASSLAVSGKLSLKNIVTGLSEFFNDENILTILLGGSYSKGKARPYSDVDIYIIKRSCNIPFYRKATIIDGIPYELNFIQLSYYESVIEGMKKSRRASLVYSLAFAKILKGEEYANNIQTLALEVWKDTTSNAVHIERLISGINESIIGNMTDFMVENDVINAQVVITAVINDCYSLLSLAATGWMHRGRHAVAAINHDSQARILFDDLLLAYRGFLLEDEKTKLADVVSAIVELAEVRWKIVKI</sequence>
<evidence type="ECO:0000313" key="3">
    <source>
        <dbReference type="Proteomes" id="UP001237292"/>
    </source>
</evidence>
<keyword evidence="2" id="KW-0808">Transferase</keyword>
<name>A0ABY9NJR8_9PSED</name>
<dbReference type="RefSeq" id="WP_282878821.1">
    <property type="nucleotide sequence ID" value="NZ_CP133164.1"/>
</dbReference>
<dbReference type="Pfam" id="PF01909">
    <property type="entry name" value="NTP_transf_2"/>
    <property type="match status" value="1"/>
</dbReference>
<keyword evidence="2" id="KW-0548">Nucleotidyltransferase</keyword>
<dbReference type="GO" id="GO:0016779">
    <property type="term" value="F:nucleotidyltransferase activity"/>
    <property type="evidence" value="ECO:0007669"/>
    <property type="project" value="UniProtKB-KW"/>
</dbReference>
<feature type="domain" description="Polymerase nucleotidyl transferase" evidence="1">
    <location>
        <begin position="36"/>
        <end position="74"/>
    </location>
</feature>
<evidence type="ECO:0000313" key="2">
    <source>
        <dbReference type="EMBL" id="WMN18766.1"/>
    </source>
</evidence>
<accession>A0ABY9NJR8</accession>
<dbReference type="Proteomes" id="UP001237292">
    <property type="component" value="Chromosome"/>
</dbReference>
<dbReference type="EC" id="2.7.7.-" evidence="2"/>
<dbReference type="EMBL" id="CP133164">
    <property type="protein sequence ID" value="WMN18766.1"/>
    <property type="molecule type" value="Genomic_DNA"/>
</dbReference>